<feature type="compositionally biased region" description="Polar residues" evidence="1">
    <location>
        <begin position="251"/>
        <end position="263"/>
    </location>
</feature>
<dbReference type="OMA" id="TMAGHIK"/>
<feature type="compositionally biased region" description="Pro residues" evidence="1">
    <location>
        <begin position="240"/>
        <end position="249"/>
    </location>
</feature>
<reference evidence="3" key="1">
    <citation type="journal article" date="2022" name="Microb. Genom.">
        <title>A global pangenome for the wheat fungal pathogen Pyrenophora tritici-repentis and prediction of effector protein structural homology.</title>
        <authorList>
            <person name="Moolhuijzen P.M."/>
            <person name="See P.T."/>
            <person name="Shi G."/>
            <person name="Powell H.R."/>
            <person name="Cockram J."/>
            <person name="Jorgensen L.N."/>
            <person name="Benslimane H."/>
            <person name="Strelkov S.E."/>
            <person name="Turner J."/>
            <person name="Liu Z."/>
            <person name="Moffat C.S."/>
        </authorList>
    </citation>
    <scope>NUCLEOTIDE SEQUENCE [LARGE SCALE GENOMIC DNA]</scope>
</reference>
<dbReference type="EMBL" id="NRDI02000015">
    <property type="protein sequence ID" value="KAI1511127.1"/>
    <property type="molecule type" value="Genomic_DNA"/>
</dbReference>
<protein>
    <submittedName>
        <fullName evidence="2">Uncharacterized protein</fullName>
    </submittedName>
</protein>
<feature type="region of interest" description="Disordered" evidence="1">
    <location>
        <begin position="194"/>
        <end position="219"/>
    </location>
</feature>
<evidence type="ECO:0000256" key="1">
    <source>
        <dbReference type="SAM" id="MobiDB-lite"/>
    </source>
</evidence>
<dbReference type="PROSITE" id="PS51257">
    <property type="entry name" value="PROKAR_LIPOPROTEIN"/>
    <property type="match status" value="1"/>
</dbReference>
<sequence length="427" mass="48833">MARVYKPAPYTALMCACVHGLPSSIARKLDQWMKVCPNCAITRLVHQLELLQRMIARRGGIFKQKETHPGIHSLARKEWVTTKLEMQNTIDRLEDLLKDEEMGEDDIAMLKEVLQVWEKKSDELKEVPGVPYADKAEEEEPTEEEKEFARLLMVWLKMVLEKEMSQEELEEAATSTPSKLHRQDVPIRHQKSLLSTTLPVTPPQQGSYAKSQQPLPVTTSTSNPTLAMLSEPHQAKCTPPITPKTPTTPPSVKTQQEVATPKSSLKRPRVDTPDTPPSSMNHTCKRVRIADRVTISPEHLNVVNLSPFEPLARTKISVPHATHTVAEHRRRRGEFHRGRYYVPGVWAAKDLDSPKADTSFFRVNPRMMEAIVREDLQQAEREMGFVKKLKLVPGCWVVLWWAKYVVPKLDLEKLVEEMRQMKKKEEA</sequence>
<feature type="region of interest" description="Disordered" evidence="1">
    <location>
        <begin position="233"/>
        <end position="282"/>
    </location>
</feature>
<gene>
    <name evidence="2" type="ORF">Ptr86124_010248</name>
</gene>
<accession>A0A317AL10</accession>
<evidence type="ECO:0000313" key="2">
    <source>
        <dbReference type="EMBL" id="KAI1511127.1"/>
    </source>
</evidence>
<name>A0A317AL10_9PLEO</name>
<proteinExistence type="predicted"/>
<evidence type="ECO:0000313" key="3">
    <source>
        <dbReference type="Proteomes" id="UP000249757"/>
    </source>
</evidence>
<dbReference type="AlphaFoldDB" id="A0A317AL10"/>
<dbReference type="Proteomes" id="UP000249757">
    <property type="component" value="Unassembled WGS sequence"/>
</dbReference>
<organism evidence="2 3">
    <name type="scientific">Pyrenophora tritici-repentis</name>
    <dbReference type="NCBI Taxonomy" id="45151"/>
    <lineage>
        <taxon>Eukaryota</taxon>
        <taxon>Fungi</taxon>
        <taxon>Dikarya</taxon>
        <taxon>Ascomycota</taxon>
        <taxon>Pezizomycotina</taxon>
        <taxon>Dothideomycetes</taxon>
        <taxon>Pleosporomycetidae</taxon>
        <taxon>Pleosporales</taxon>
        <taxon>Pleosporineae</taxon>
        <taxon>Pleosporaceae</taxon>
        <taxon>Pyrenophora</taxon>
    </lineage>
</organism>
<keyword evidence="3" id="KW-1185">Reference proteome</keyword>
<comment type="caution">
    <text evidence="2">The sequence shown here is derived from an EMBL/GenBank/DDBJ whole genome shotgun (WGS) entry which is preliminary data.</text>
</comment>